<evidence type="ECO:0000313" key="6">
    <source>
        <dbReference type="EMBL" id="MZR29343.1"/>
    </source>
</evidence>
<protein>
    <submittedName>
        <fullName evidence="6">ABC transporter substrate-binding protein</fullName>
    </submittedName>
</protein>
<feature type="signal peptide" evidence="4">
    <location>
        <begin position="1"/>
        <end position="22"/>
    </location>
</feature>
<evidence type="ECO:0000313" key="7">
    <source>
        <dbReference type="Proteomes" id="UP000476030"/>
    </source>
</evidence>
<proteinExistence type="inferred from homology"/>
<evidence type="ECO:0000259" key="5">
    <source>
        <dbReference type="Pfam" id="PF00496"/>
    </source>
</evidence>
<comment type="subcellular location">
    <subcellularLocation>
        <location evidence="1">Periplasm</location>
    </subcellularLocation>
</comment>
<dbReference type="PANTHER" id="PTHR30290:SF38">
    <property type="entry name" value="D,D-DIPEPTIDE-BINDING PERIPLASMIC PROTEIN DDPA-RELATED"/>
    <property type="match status" value="1"/>
</dbReference>
<comment type="caution">
    <text evidence="6">The sequence shown here is derived from an EMBL/GenBank/DDBJ whole genome shotgun (WGS) entry which is preliminary data.</text>
</comment>
<evidence type="ECO:0000256" key="2">
    <source>
        <dbReference type="ARBA" id="ARBA00005695"/>
    </source>
</evidence>
<accession>A0A6L8W482</accession>
<sequence length="492" mass="53808">MKRLIIAAALAGAMLAPFSAMAAKDSVTFAQRLEPPGLDPRTGAAAAISLTTLYNIYEGLTRVDEKGMVHPSLAESWTISDDGLTYTFKLVEGAKFHDGADFDSSDVKYTFDANAAEDSQNKRKDRFTNMESVETPDANTVVIKLKERRPALLEQLSESTAVIVDPASDATNATKPVGTGPYKFESWTKGDSLKLVAADTYRDTDAVAIKNVTIRFIGDGTARLAALLAGDVDVADIPNELVGSDSLKDDFNILVGNTNGETILSTNNGNEALSKLKVRQAIAHAINRQEIIDGAMFGYGTPIGSHFAPHHPDYVDLTGTYPFDPELSKKLLAEAGYPDGLELSLKLPPVDDYARKGGQIVASQLEKAGFKIKIENVDWPKWLDEVYKKKNYDLSIVSHVEPMDIGIYARENYYFNYDNPKFNEVVAAAESAASAAERTELLQTAQKMLAEEAVNGYLFQLPRVIVVRKGLNGVWKDMPFFVTDASRISWSD</sequence>
<feature type="chain" id="PRO_5026820769" evidence="4">
    <location>
        <begin position="23"/>
        <end position="492"/>
    </location>
</feature>
<dbReference type="InterPro" id="IPR039424">
    <property type="entry name" value="SBP_5"/>
</dbReference>
<dbReference type="GO" id="GO:0015833">
    <property type="term" value="P:peptide transport"/>
    <property type="evidence" value="ECO:0007669"/>
    <property type="project" value="TreeGrafter"/>
</dbReference>
<dbReference type="Proteomes" id="UP000476030">
    <property type="component" value="Unassembled WGS sequence"/>
</dbReference>
<dbReference type="InterPro" id="IPR000914">
    <property type="entry name" value="SBP_5_dom"/>
</dbReference>
<dbReference type="PIRSF" id="PIRSF002741">
    <property type="entry name" value="MppA"/>
    <property type="match status" value="1"/>
</dbReference>
<evidence type="ECO:0000256" key="1">
    <source>
        <dbReference type="ARBA" id="ARBA00004418"/>
    </source>
</evidence>
<organism evidence="6 7">
    <name type="scientific">Sneathiella litorea</name>
    <dbReference type="NCBI Taxonomy" id="2606216"/>
    <lineage>
        <taxon>Bacteria</taxon>
        <taxon>Pseudomonadati</taxon>
        <taxon>Pseudomonadota</taxon>
        <taxon>Alphaproteobacteria</taxon>
        <taxon>Sneathiellales</taxon>
        <taxon>Sneathiellaceae</taxon>
        <taxon>Sneathiella</taxon>
    </lineage>
</organism>
<reference evidence="6 7" key="1">
    <citation type="submission" date="2019-12" db="EMBL/GenBank/DDBJ databases">
        <title>Snethiella sp. nov. sp. isolated from sea sand.</title>
        <authorList>
            <person name="Kim J."/>
            <person name="Jeong S.E."/>
            <person name="Jung H.S."/>
            <person name="Jeon C.O."/>
        </authorList>
    </citation>
    <scope>NUCLEOTIDE SEQUENCE [LARGE SCALE GENOMIC DNA]</scope>
    <source>
        <strain evidence="6 7">DP05</strain>
    </source>
</reference>
<dbReference type="Gene3D" id="3.10.105.10">
    <property type="entry name" value="Dipeptide-binding Protein, Domain 3"/>
    <property type="match status" value="1"/>
</dbReference>
<dbReference type="RefSeq" id="WP_161313823.1">
    <property type="nucleotide sequence ID" value="NZ_WTUW01000001.1"/>
</dbReference>
<dbReference type="EMBL" id="WTUW01000001">
    <property type="protein sequence ID" value="MZR29343.1"/>
    <property type="molecule type" value="Genomic_DNA"/>
</dbReference>
<dbReference type="GO" id="GO:0030288">
    <property type="term" value="C:outer membrane-bounded periplasmic space"/>
    <property type="evidence" value="ECO:0007669"/>
    <property type="project" value="UniProtKB-ARBA"/>
</dbReference>
<evidence type="ECO:0000256" key="4">
    <source>
        <dbReference type="SAM" id="SignalP"/>
    </source>
</evidence>
<dbReference type="CDD" id="cd08494">
    <property type="entry name" value="PBP2_NikA_DppA_OppA_like_6"/>
    <property type="match status" value="1"/>
</dbReference>
<dbReference type="InterPro" id="IPR030678">
    <property type="entry name" value="Peptide/Ni-bd"/>
</dbReference>
<dbReference type="SUPFAM" id="SSF53850">
    <property type="entry name" value="Periplasmic binding protein-like II"/>
    <property type="match status" value="1"/>
</dbReference>
<feature type="domain" description="Solute-binding protein family 5" evidence="5">
    <location>
        <begin position="69"/>
        <end position="400"/>
    </location>
</feature>
<comment type="similarity">
    <text evidence="2">Belongs to the bacterial solute-binding protein 5 family.</text>
</comment>
<name>A0A6L8W482_9PROT</name>
<dbReference type="GO" id="GO:0043190">
    <property type="term" value="C:ATP-binding cassette (ABC) transporter complex"/>
    <property type="evidence" value="ECO:0007669"/>
    <property type="project" value="InterPro"/>
</dbReference>
<dbReference type="Pfam" id="PF00496">
    <property type="entry name" value="SBP_bac_5"/>
    <property type="match status" value="1"/>
</dbReference>
<keyword evidence="7" id="KW-1185">Reference proteome</keyword>
<gene>
    <name evidence="6" type="ORF">GQE98_01720</name>
</gene>
<dbReference type="AlphaFoldDB" id="A0A6L8W482"/>
<keyword evidence="3 4" id="KW-0732">Signal</keyword>
<dbReference type="Gene3D" id="3.90.76.10">
    <property type="entry name" value="Dipeptide-binding Protein, Domain 1"/>
    <property type="match status" value="1"/>
</dbReference>
<evidence type="ECO:0000256" key="3">
    <source>
        <dbReference type="ARBA" id="ARBA00022729"/>
    </source>
</evidence>
<dbReference type="GO" id="GO:1904680">
    <property type="term" value="F:peptide transmembrane transporter activity"/>
    <property type="evidence" value="ECO:0007669"/>
    <property type="project" value="TreeGrafter"/>
</dbReference>
<dbReference type="PANTHER" id="PTHR30290">
    <property type="entry name" value="PERIPLASMIC BINDING COMPONENT OF ABC TRANSPORTER"/>
    <property type="match status" value="1"/>
</dbReference>
<dbReference type="Gene3D" id="3.40.190.10">
    <property type="entry name" value="Periplasmic binding protein-like II"/>
    <property type="match status" value="1"/>
</dbReference>